<dbReference type="RefSeq" id="WP_005900973.1">
    <property type="nucleotide sequence ID" value="NZ_AQGQ01000063.1"/>
</dbReference>
<dbReference type="AlphaFoldDB" id="R1F5P3"/>
<reference evidence="2 3" key="1">
    <citation type="journal article" date="2013" name="Genome Announc.">
        <title>Draft Genome Sequence of Aeromonas molluscorum Strain 848TT, Isolated from Bivalve Molluscs.</title>
        <authorList>
            <person name="Spataro N."/>
            <person name="Farfan M."/>
            <person name="Albarral V."/>
            <person name="Sanglas A."/>
            <person name="Loren J.G."/>
            <person name="Fuste M.C."/>
            <person name="Bosch E."/>
        </authorList>
    </citation>
    <scope>NUCLEOTIDE SEQUENCE [LARGE SCALE GENOMIC DNA]</scope>
    <source>
        <strain evidence="2 3">848</strain>
    </source>
</reference>
<accession>R1F5P3</accession>
<name>R1F5P3_9GAMM</name>
<comment type="caution">
    <text evidence="2">The sequence shown here is derived from an EMBL/GenBank/DDBJ whole genome shotgun (WGS) entry which is preliminary data.</text>
</comment>
<sequence>RPKRERPRKKKLLPQQSQHHPVPPAVSLPPDTADPKKAAIAAAIARAKAKKAERDTISDSKMDT</sequence>
<evidence type="ECO:0000313" key="3">
    <source>
        <dbReference type="Proteomes" id="UP000013526"/>
    </source>
</evidence>
<dbReference type="PATRIC" id="fig|1268236.3.peg.2162"/>
<evidence type="ECO:0008006" key="4">
    <source>
        <dbReference type="Google" id="ProtNLM"/>
    </source>
</evidence>
<organism evidence="2 3">
    <name type="scientific">Aeromonas molluscorum 848</name>
    <dbReference type="NCBI Taxonomy" id="1268236"/>
    <lineage>
        <taxon>Bacteria</taxon>
        <taxon>Pseudomonadati</taxon>
        <taxon>Pseudomonadota</taxon>
        <taxon>Gammaproteobacteria</taxon>
        <taxon>Aeromonadales</taxon>
        <taxon>Aeromonadaceae</taxon>
        <taxon>Aeromonas</taxon>
    </lineage>
</organism>
<gene>
    <name evidence="2" type="ORF">G113_10929</name>
</gene>
<evidence type="ECO:0000313" key="2">
    <source>
        <dbReference type="EMBL" id="EOD55092.1"/>
    </source>
</evidence>
<protein>
    <recommendedName>
        <fullName evidence="4">Electron transport complex protein RnfC</fullName>
    </recommendedName>
</protein>
<feature type="compositionally biased region" description="Basic residues" evidence="1">
    <location>
        <begin position="1"/>
        <end position="12"/>
    </location>
</feature>
<dbReference type="EMBL" id="AQGQ01000063">
    <property type="protein sequence ID" value="EOD55092.1"/>
    <property type="molecule type" value="Genomic_DNA"/>
</dbReference>
<proteinExistence type="predicted"/>
<dbReference type="Proteomes" id="UP000013526">
    <property type="component" value="Unassembled WGS sequence"/>
</dbReference>
<feature type="non-terminal residue" evidence="2">
    <location>
        <position position="1"/>
    </location>
</feature>
<evidence type="ECO:0000256" key="1">
    <source>
        <dbReference type="SAM" id="MobiDB-lite"/>
    </source>
</evidence>
<feature type="region of interest" description="Disordered" evidence="1">
    <location>
        <begin position="1"/>
        <end position="36"/>
    </location>
</feature>
<keyword evidence="3" id="KW-1185">Reference proteome</keyword>